<protein>
    <submittedName>
        <fullName evidence="2">Uncharacterized protein</fullName>
    </submittedName>
</protein>
<name>A0A8S5R3Z5_9CAUD</name>
<evidence type="ECO:0000256" key="1">
    <source>
        <dbReference type="SAM" id="Phobius"/>
    </source>
</evidence>
<dbReference type="EMBL" id="BK015800">
    <property type="protein sequence ID" value="DAE25709.1"/>
    <property type="molecule type" value="Genomic_DNA"/>
</dbReference>
<proteinExistence type="predicted"/>
<keyword evidence="1" id="KW-1133">Transmembrane helix</keyword>
<sequence length="212" mass="24137">MKQLFNLIESTAKYFITNWIAIAALAISYLNYRQNNSQIEIDSNGKSDWLLSLLLDSGESIVNENGLLHVNLRIINSSSKDISFFDLIVLSPNGKQLVYHCQNQQNVFTQLKGQSIISGLKSNREIIELNVPKTNFGTFKSHSLTSLDIVVPASNVGSELFVIFKTTKKKWWLHNSKTGYVNSHYQSFSASYQVEELNKPNYQEVLETLRKQ</sequence>
<keyword evidence="1" id="KW-0472">Membrane</keyword>
<reference evidence="2" key="1">
    <citation type="journal article" date="2021" name="Proc. Natl. Acad. Sci. U.S.A.">
        <title>A Catalog of Tens of Thousands of Viruses from Human Metagenomes Reveals Hidden Associations with Chronic Diseases.</title>
        <authorList>
            <person name="Tisza M.J."/>
            <person name="Buck C.B."/>
        </authorList>
    </citation>
    <scope>NUCLEOTIDE SEQUENCE</scope>
    <source>
        <strain evidence="2">CtC6Q17</strain>
    </source>
</reference>
<evidence type="ECO:0000313" key="2">
    <source>
        <dbReference type="EMBL" id="DAE25709.1"/>
    </source>
</evidence>
<feature type="transmembrane region" description="Helical" evidence="1">
    <location>
        <begin position="12"/>
        <end position="32"/>
    </location>
</feature>
<accession>A0A8S5R3Z5</accession>
<organism evidence="2">
    <name type="scientific">Siphoviridae sp. ctC6Q17</name>
    <dbReference type="NCBI Taxonomy" id="2827271"/>
    <lineage>
        <taxon>Viruses</taxon>
        <taxon>Duplodnaviria</taxon>
        <taxon>Heunggongvirae</taxon>
        <taxon>Uroviricota</taxon>
        <taxon>Caudoviricetes</taxon>
    </lineage>
</organism>
<keyword evidence="1" id="KW-0812">Transmembrane</keyword>